<organism evidence="1 2">
    <name type="scientific">Methanobrevibacter oralis</name>
    <dbReference type="NCBI Taxonomy" id="66851"/>
    <lineage>
        <taxon>Archaea</taxon>
        <taxon>Methanobacteriati</taxon>
        <taxon>Methanobacteriota</taxon>
        <taxon>Methanomada group</taxon>
        <taxon>Methanobacteria</taxon>
        <taxon>Methanobacteriales</taxon>
        <taxon>Methanobacteriaceae</taxon>
        <taxon>Methanobrevibacter</taxon>
    </lineage>
</organism>
<keyword evidence="2" id="KW-1185">Reference proteome</keyword>
<reference evidence="2" key="1">
    <citation type="journal article" date="2016" name="Genome Announc.">
        <title>Draft Genome Sequences of Methanobrevibacter curvatus DSM11111, Methanobrevibacter cuticularis DSM11139, Methanobrevibacter filiformis DSM11501, and Methanobrevibacter oralis DSM7256.</title>
        <authorList>
            <person name="Poehlein A."/>
            <person name="Seedorf H."/>
        </authorList>
    </citation>
    <scope>NUCLEOTIDE SEQUENCE [LARGE SCALE GENOMIC DNA]</scope>
    <source>
        <strain evidence="2">DSM 7256 / JCM 30027 / ZR</strain>
    </source>
</reference>
<evidence type="ECO:0000313" key="2">
    <source>
        <dbReference type="Proteomes" id="UP000077428"/>
    </source>
</evidence>
<accession>A0A165ZSW3</accession>
<dbReference type="EMBL" id="LWMU01000096">
    <property type="protein sequence ID" value="KZX11119.1"/>
    <property type="molecule type" value="Genomic_DNA"/>
</dbReference>
<proteinExistence type="predicted"/>
<sequence>MISVLYKSILLEEFVKLELTTLKLPLELEYMAPPLATPPKLPAEEFAKLELITLKLLDPK</sequence>
<comment type="caution">
    <text evidence="1">The sequence shown here is derived from an EMBL/GenBank/DDBJ whole genome shotgun (WGS) entry which is preliminary data.</text>
</comment>
<name>A0A165ZSW3_METOA</name>
<dbReference type="AlphaFoldDB" id="A0A165ZSW3"/>
<dbReference type="Proteomes" id="UP000077428">
    <property type="component" value="Unassembled WGS sequence"/>
</dbReference>
<gene>
    <name evidence="1" type="ORF">MBORA_16540</name>
</gene>
<protein>
    <submittedName>
        <fullName evidence="1">Uncharacterized protein</fullName>
    </submittedName>
</protein>
<evidence type="ECO:0000313" key="1">
    <source>
        <dbReference type="EMBL" id="KZX11119.1"/>
    </source>
</evidence>